<dbReference type="GO" id="GO:0010073">
    <property type="term" value="P:meristem maintenance"/>
    <property type="evidence" value="ECO:0007669"/>
    <property type="project" value="InterPro"/>
</dbReference>
<feature type="domain" description="Aminotransferase-like plant mobile" evidence="1">
    <location>
        <begin position="148"/>
        <end position="214"/>
    </location>
</feature>
<sequence length="303" mass="35034">MEDAWQAHINIRPACFKLWSQLLQGMRTHGEPHQHAPCVFQAMEPTFAGRWIRASFGQHGACKFLAPRSMRVNCMSARRKHTYCGNTRHSRLKSSSPSFKRVGSEEKIYKEMFLSLESEEKLNKRFFNANRTSCPVNLIHRKCDIRIGKIKRHSALLVALMERWRVGAHTFVLSVDEVMVTLKDVAHIYGLPIDGNLVTGWTDSSHDFLVNHNLAIFEQQTHCECHIFCQLGTTLFADKLMGATTLSHLYRSLCPASWYDFKEMDNSLNLLFSHLPRNRARMSRSTASFRQEIYYMDEFVCGR</sequence>
<proteinExistence type="predicted"/>
<evidence type="ECO:0000313" key="3">
    <source>
        <dbReference type="Proteomes" id="UP000289738"/>
    </source>
</evidence>
<dbReference type="AlphaFoldDB" id="A0A445CFB9"/>
<dbReference type="EMBL" id="SDMP01000007">
    <property type="protein sequence ID" value="RYR49615.1"/>
    <property type="molecule type" value="Genomic_DNA"/>
</dbReference>
<keyword evidence="3" id="KW-1185">Reference proteome</keyword>
<dbReference type="InterPro" id="IPR044824">
    <property type="entry name" value="MAIN-like"/>
</dbReference>
<dbReference type="Pfam" id="PF10536">
    <property type="entry name" value="PMD"/>
    <property type="match status" value="1"/>
</dbReference>
<name>A0A445CFB9_ARAHY</name>
<organism evidence="2 3">
    <name type="scientific">Arachis hypogaea</name>
    <name type="common">Peanut</name>
    <dbReference type="NCBI Taxonomy" id="3818"/>
    <lineage>
        <taxon>Eukaryota</taxon>
        <taxon>Viridiplantae</taxon>
        <taxon>Streptophyta</taxon>
        <taxon>Embryophyta</taxon>
        <taxon>Tracheophyta</taxon>
        <taxon>Spermatophyta</taxon>
        <taxon>Magnoliopsida</taxon>
        <taxon>eudicotyledons</taxon>
        <taxon>Gunneridae</taxon>
        <taxon>Pentapetalae</taxon>
        <taxon>rosids</taxon>
        <taxon>fabids</taxon>
        <taxon>Fabales</taxon>
        <taxon>Fabaceae</taxon>
        <taxon>Papilionoideae</taxon>
        <taxon>50 kb inversion clade</taxon>
        <taxon>dalbergioids sensu lato</taxon>
        <taxon>Dalbergieae</taxon>
        <taxon>Pterocarpus clade</taxon>
        <taxon>Arachis</taxon>
    </lineage>
</organism>
<dbReference type="InterPro" id="IPR019557">
    <property type="entry name" value="AminoTfrase-like_pln_mobile"/>
</dbReference>
<protein>
    <recommendedName>
        <fullName evidence="1">Aminotransferase-like plant mobile domain-containing protein</fullName>
    </recommendedName>
</protein>
<dbReference type="PANTHER" id="PTHR46033">
    <property type="entry name" value="PROTEIN MAIN-LIKE 2"/>
    <property type="match status" value="1"/>
</dbReference>
<gene>
    <name evidence="2" type="ORF">Ahy_A07g036137</name>
</gene>
<comment type="caution">
    <text evidence="2">The sequence shown here is derived from an EMBL/GenBank/DDBJ whole genome shotgun (WGS) entry which is preliminary data.</text>
</comment>
<dbReference type="Proteomes" id="UP000289738">
    <property type="component" value="Chromosome A07"/>
</dbReference>
<evidence type="ECO:0000313" key="2">
    <source>
        <dbReference type="EMBL" id="RYR49615.1"/>
    </source>
</evidence>
<dbReference type="PANTHER" id="PTHR46033:SF1">
    <property type="entry name" value="PROTEIN MAIN-LIKE 2"/>
    <property type="match status" value="1"/>
</dbReference>
<reference evidence="2 3" key="1">
    <citation type="submission" date="2019-01" db="EMBL/GenBank/DDBJ databases">
        <title>Sequencing of cultivated peanut Arachis hypogaea provides insights into genome evolution and oil improvement.</title>
        <authorList>
            <person name="Chen X."/>
        </authorList>
    </citation>
    <scope>NUCLEOTIDE SEQUENCE [LARGE SCALE GENOMIC DNA]</scope>
    <source>
        <strain evidence="3">cv. Fuhuasheng</strain>
        <tissue evidence="2">Leaves</tissue>
    </source>
</reference>
<evidence type="ECO:0000259" key="1">
    <source>
        <dbReference type="Pfam" id="PF10536"/>
    </source>
</evidence>
<accession>A0A445CFB9</accession>